<dbReference type="InParanoid" id="A0A0V0QTI4"/>
<dbReference type="GO" id="GO:0008408">
    <property type="term" value="F:3'-5' exonuclease activity"/>
    <property type="evidence" value="ECO:0007669"/>
    <property type="project" value="InterPro"/>
</dbReference>
<keyword evidence="1" id="KW-0862">Zinc</keyword>
<dbReference type="SUPFAM" id="SSF53098">
    <property type="entry name" value="Ribonuclease H-like"/>
    <property type="match status" value="1"/>
</dbReference>
<feature type="region of interest" description="Disordered" evidence="3">
    <location>
        <begin position="177"/>
        <end position="199"/>
    </location>
</feature>
<dbReference type="InterPro" id="IPR012337">
    <property type="entry name" value="RNaseH-like_sf"/>
</dbReference>
<keyword evidence="2" id="KW-0175">Coiled coil</keyword>
<accession>A0A0V0QTI4</accession>
<feature type="domain" description="C3H1-type" evidence="4">
    <location>
        <begin position="29"/>
        <end position="57"/>
    </location>
</feature>
<keyword evidence="1" id="KW-0479">Metal-binding</keyword>
<comment type="caution">
    <text evidence="5">The sequence shown here is derived from an EMBL/GenBank/DDBJ whole genome shotgun (WGS) entry which is preliminary data.</text>
</comment>
<proteinExistence type="predicted"/>
<dbReference type="OrthoDB" id="297630at2759"/>
<dbReference type="Proteomes" id="UP000054937">
    <property type="component" value="Unassembled WGS sequence"/>
</dbReference>
<dbReference type="InterPro" id="IPR002562">
    <property type="entry name" value="3'-5'_exonuclease_dom"/>
</dbReference>
<dbReference type="AlphaFoldDB" id="A0A0V0QTI4"/>
<feature type="coiled-coil region" evidence="2">
    <location>
        <begin position="414"/>
        <end position="465"/>
    </location>
</feature>
<dbReference type="EMBL" id="LDAU01000109">
    <property type="protein sequence ID" value="KRX05290.1"/>
    <property type="molecule type" value="Genomic_DNA"/>
</dbReference>
<dbReference type="GO" id="GO:0006139">
    <property type="term" value="P:nucleobase-containing compound metabolic process"/>
    <property type="evidence" value="ECO:0007669"/>
    <property type="project" value="InterPro"/>
</dbReference>
<keyword evidence="1" id="KW-0863">Zinc-finger</keyword>
<dbReference type="GO" id="GO:0003676">
    <property type="term" value="F:nucleic acid binding"/>
    <property type="evidence" value="ECO:0007669"/>
    <property type="project" value="InterPro"/>
</dbReference>
<gene>
    <name evidence="5" type="ORF">PPERSA_00591</name>
</gene>
<evidence type="ECO:0000256" key="1">
    <source>
        <dbReference type="PROSITE-ProRule" id="PRU00723"/>
    </source>
</evidence>
<feature type="zinc finger region" description="C3H1-type" evidence="1">
    <location>
        <begin position="29"/>
        <end position="57"/>
    </location>
</feature>
<organism evidence="5 6">
    <name type="scientific">Pseudocohnilembus persalinus</name>
    <name type="common">Ciliate</name>
    <dbReference type="NCBI Taxonomy" id="266149"/>
    <lineage>
        <taxon>Eukaryota</taxon>
        <taxon>Sar</taxon>
        <taxon>Alveolata</taxon>
        <taxon>Ciliophora</taxon>
        <taxon>Intramacronucleata</taxon>
        <taxon>Oligohymenophorea</taxon>
        <taxon>Scuticociliatia</taxon>
        <taxon>Philasterida</taxon>
        <taxon>Pseudocohnilembidae</taxon>
        <taxon>Pseudocohnilembus</taxon>
    </lineage>
</organism>
<dbReference type="GO" id="GO:0008270">
    <property type="term" value="F:zinc ion binding"/>
    <property type="evidence" value="ECO:0007669"/>
    <property type="project" value="UniProtKB-KW"/>
</dbReference>
<dbReference type="Gene3D" id="3.30.420.10">
    <property type="entry name" value="Ribonuclease H-like superfamily/Ribonuclease H"/>
    <property type="match status" value="1"/>
</dbReference>
<evidence type="ECO:0000259" key="4">
    <source>
        <dbReference type="PROSITE" id="PS50103"/>
    </source>
</evidence>
<keyword evidence="6" id="KW-1185">Reference proteome</keyword>
<dbReference type="Pfam" id="PF01612">
    <property type="entry name" value="DNA_pol_A_exo1"/>
    <property type="match status" value="1"/>
</dbReference>
<sequence length="804" mass="96159">MLKSPQTVTQCKKTLANDLEIYKNMVFPYEKEVLCRFYLRGTCPLIPSFCKYAHGINDLQYQYYEHNCQQFEKKCEQNEFQLQNEIIKNVQPDYYYDMVQDFVKLMFDKRFLICEKSSIKYLDRDFIETELNAIGYKNLGFSLSTNKVQQIIKDFTYASKILKIQQNIDKNNQIQHKNQEKDKLTLDGQQVQKKGKENKSMPEVDQIIFCEFSVQNKNQREKIINLVSKNINDIIWDKIEEFKQVKIKKSQEQEENQVQNQQLGLIQGQQILNQYSYQKEFILPSWTYFSEQICKQSLEQFLNEKFDFREEQNGIEVIKEVFQIKEKNGEKFSKQQILQEFIDFDGNRSVQKIFDQIIEKKMKKNGLTFIMNLDDIEKSILSNEYKAQKQNLRQYILNQGFIIIRSLNINFLVAAQIFQNKNEIEKNLKFLEKSIAKNICKCGIYDEYQKKKIEEQNQVKEFFEKIEIEENLENEFFEKTVLVVDDFKTLRYAMKIINKQRILAVDQEGWLDLIQIGVQYNYKGKNIKQQFIFDLYKVIEQQKEKESNNCDIDKENQNSKKEIQIYDCMLLQLQQVFEDKVIEKIFHACRQDSELINRKLNCCIKNIFDTSTGHILIEYLKDTNKILQEKIDMYDNFGNDVLQEQKIIKQQIKLCQNIIKQPGFNLIMENYDAENGISEMKDDMHKRFKDKKVFYEFFYKRPIDQELIEYSAKDVEDLVQVSLNMKLKIQEQVGIFLKLLRILYQSGNYQQKSFFEQENYAQYTNGLVEQNKVEKCLTKNLNLQEKDQESQIKFELVGLNINFQ</sequence>
<name>A0A0V0QTI4_PSEPJ</name>
<evidence type="ECO:0000256" key="2">
    <source>
        <dbReference type="SAM" id="Coils"/>
    </source>
</evidence>
<protein>
    <submittedName>
        <fullName evidence="5">Ribonuclease H-like domain</fullName>
    </submittedName>
</protein>
<reference evidence="5 6" key="1">
    <citation type="journal article" date="2015" name="Sci. Rep.">
        <title>Genome of the facultative scuticociliatosis pathogen Pseudocohnilembus persalinus provides insight into its virulence through horizontal gene transfer.</title>
        <authorList>
            <person name="Xiong J."/>
            <person name="Wang G."/>
            <person name="Cheng J."/>
            <person name="Tian M."/>
            <person name="Pan X."/>
            <person name="Warren A."/>
            <person name="Jiang C."/>
            <person name="Yuan D."/>
            <person name="Miao W."/>
        </authorList>
    </citation>
    <scope>NUCLEOTIDE SEQUENCE [LARGE SCALE GENOMIC DNA]</scope>
    <source>
        <strain evidence="5">36N120E</strain>
    </source>
</reference>
<dbReference type="InterPro" id="IPR036397">
    <property type="entry name" value="RNaseH_sf"/>
</dbReference>
<dbReference type="InterPro" id="IPR000571">
    <property type="entry name" value="Znf_CCCH"/>
</dbReference>
<evidence type="ECO:0000313" key="6">
    <source>
        <dbReference type="Proteomes" id="UP000054937"/>
    </source>
</evidence>
<evidence type="ECO:0000313" key="5">
    <source>
        <dbReference type="EMBL" id="KRX05290.1"/>
    </source>
</evidence>
<dbReference type="PROSITE" id="PS50103">
    <property type="entry name" value="ZF_C3H1"/>
    <property type="match status" value="1"/>
</dbReference>
<evidence type="ECO:0000256" key="3">
    <source>
        <dbReference type="SAM" id="MobiDB-lite"/>
    </source>
</evidence>